<dbReference type="STRING" id="520762.AN619_15280"/>
<gene>
    <name evidence="2" type="ORF">AN619_15280</name>
</gene>
<accession>A0A140L5E9</accession>
<name>A0A140L5E9_9FIRM</name>
<dbReference type="RefSeq" id="WP_068556126.1">
    <property type="nucleotide sequence ID" value="NZ_LOEE01000031.1"/>
</dbReference>
<dbReference type="OrthoDB" id="1954766at2"/>
<keyword evidence="1" id="KW-0812">Transmembrane</keyword>
<evidence type="ECO:0000313" key="2">
    <source>
        <dbReference type="EMBL" id="KXG75774.1"/>
    </source>
</evidence>
<dbReference type="Proteomes" id="UP000070456">
    <property type="component" value="Unassembled WGS sequence"/>
</dbReference>
<keyword evidence="1" id="KW-0472">Membrane</keyword>
<feature type="transmembrane region" description="Helical" evidence="1">
    <location>
        <begin position="38"/>
        <end position="56"/>
    </location>
</feature>
<evidence type="ECO:0000256" key="1">
    <source>
        <dbReference type="SAM" id="Phobius"/>
    </source>
</evidence>
<sequence>MEILRKIPYILLFLSIFISTLVGMLANITFLSFLKRTILFYVVIFLGSYMGVSNVLKAKITQNTAKDSSVQQIDLIIPSEQPELYNKKDDEQTDFIPIDFKNYDTNYSSKPYGKTNGS</sequence>
<dbReference type="AlphaFoldDB" id="A0A140L5E9"/>
<proteinExistence type="predicted"/>
<evidence type="ECO:0000313" key="3">
    <source>
        <dbReference type="Proteomes" id="UP000070456"/>
    </source>
</evidence>
<keyword evidence="1" id="KW-1133">Transmembrane helix</keyword>
<feature type="transmembrane region" description="Helical" evidence="1">
    <location>
        <begin position="7"/>
        <end position="26"/>
    </location>
</feature>
<dbReference type="EMBL" id="LOEE01000031">
    <property type="protein sequence ID" value="KXG75774.1"/>
    <property type="molecule type" value="Genomic_DNA"/>
</dbReference>
<protein>
    <submittedName>
        <fullName evidence="2">Uncharacterized protein</fullName>
    </submittedName>
</protein>
<reference evidence="2 3" key="1">
    <citation type="submission" date="2015-12" db="EMBL/GenBank/DDBJ databases">
        <title>Draft genome sequence of the thermoanaerobe Thermotalea metallivorans, an isolate from the runoff channel of the Great Artesian Basin, Australia.</title>
        <authorList>
            <person name="Patel B.K."/>
        </authorList>
    </citation>
    <scope>NUCLEOTIDE SEQUENCE [LARGE SCALE GENOMIC DNA]</scope>
    <source>
        <strain evidence="2 3">B2-1</strain>
    </source>
</reference>
<keyword evidence="3" id="KW-1185">Reference proteome</keyword>
<comment type="caution">
    <text evidence="2">The sequence shown here is derived from an EMBL/GenBank/DDBJ whole genome shotgun (WGS) entry which is preliminary data.</text>
</comment>
<organism evidence="2 3">
    <name type="scientific">Thermotalea metallivorans</name>
    <dbReference type="NCBI Taxonomy" id="520762"/>
    <lineage>
        <taxon>Bacteria</taxon>
        <taxon>Bacillati</taxon>
        <taxon>Bacillota</taxon>
        <taxon>Clostridia</taxon>
        <taxon>Peptostreptococcales</taxon>
        <taxon>Thermotaleaceae</taxon>
        <taxon>Thermotalea</taxon>
    </lineage>
</organism>